<dbReference type="CDD" id="cd06171">
    <property type="entry name" value="Sigma70_r4"/>
    <property type="match status" value="1"/>
</dbReference>
<evidence type="ECO:0000256" key="4">
    <source>
        <dbReference type="ARBA" id="ARBA00023125"/>
    </source>
</evidence>
<evidence type="ECO:0000256" key="1">
    <source>
        <dbReference type="ARBA" id="ARBA00010641"/>
    </source>
</evidence>
<dbReference type="InterPro" id="IPR013324">
    <property type="entry name" value="RNA_pol_sigma_r3/r4-like"/>
</dbReference>
<dbReference type="InterPro" id="IPR036388">
    <property type="entry name" value="WH-like_DNA-bd_sf"/>
</dbReference>
<dbReference type="InterPro" id="IPR007627">
    <property type="entry name" value="RNA_pol_sigma70_r2"/>
</dbReference>
<keyword evidence="4" id="KW-0238">DNA-binding</keyword>
<dbReference type="GO" id="GO:0006352">
    <property type="term" value="P:DNA-templated transcription initiation"/>
    <property type="evidence" value="ECO:0007669"/>
    <property type="project" value="InterPro"/>
</dbReference>
<dbReference type="Gene3D" id="1.10.10.10">
    <property type="entry name" value="Winged helix-like DNA-binding domain superfamily/Winged helix DNA-binding domain"/>
    <property type="match status" value="1"/>
</dbReference>
<evidence type="ECO:0000256" key="5">
    <source>
        <dbReference type="ARBA" id="ARBA00023163"/>
    </source>
</evidence>
<evidence type="ECO:0000313" key="9">
    <source>
        <dbReference type="Proteomes" id="UP000435837"/>
    </source>
</evidence>
<dbReference type="NCBIfam" id="TIGR02937">
    <property type="entry name" value="sigma70-ECF"/>
    <property type="match status" value="1"/>
</dbReference>
<feature type="domain" description="RNA polymerase sigma factor 70 region 4 type 2" evidence="7">
    <location>
        <begin position="120"/>
        <end position="162"/>
    </location>
</feature>
<dbReference type="InterPro" id="IPR014284">
    <property type="entry name" value="RNA_pol_sigma-70_dom"/>
</dbReference>
<keyword evidence="2" id="KW-0805">Transcription regulation</keyword>
<feature type="domain" description="RNA polymerase sigma-70 region 2" evidence="6">
    <location>
        <begin position="37"/>
        <end position="90"/>
    </location>
</feature>
<dbReference type="SUPFAM" id="SSF88946">
    <property type="entry name" value="Sigma2 domain of RNA polymerase sigma factors"/>
    <property type="match status" value="1"/>
</dbReference>
<comment type="caution">
    <text evidence="8">The sequence shown here is derived from an EMBL/GenBank/DDBJ whole genome shotgun (WGS) entry which is preliminary data.</text>
</comment>
<protein>
    <submittedName>
        <fullName evidence="8">RNA polymerase sigma24 factor</fullName>
    </submittedName>
</protein>
<organism evidence="8 9">
    <name type="scientific">Streptomyces caniferus</name>
    <dbReference type="NCBI Taxonomy" id="285557"/>
    <lineage>
        <taxon>Bacteria</taxon>
        <taxon>Bacillati</taxon>
        <taxon>Actinomycetota</taxon>
        <taxon>Actinomycetes</taxon>
        <taxon>Kitasatosporales</taxon>
        <taxon>Streptomycetaceae</taxon>
        <taxon>Streptomyces</taxon>
    </lineage>
</organism>
<name>A0A640S6X3_9ACTN</name>
<dbReference type="PANTHER" id="PTHR43133:SF8">
    <property type="entry name" value="RNA POLYMERASE SIGMA FACTOR HI_1459-RELATED"/>
    <property type="match status" value="1"/>
</dbReference>
<dbReference type="Pfam" id="PF04542">
    <property type="entry name" value="Sigma70_r2"/>
    <property type="match status" value="1"/>
</dbReference>
<sequence length="181" mass="20735">MTRSRRLKALPMTELPADFRAFHELFRGVYIHWSELYLANLADAEEAVDEAFEQLYLKWTDVLEQENPNAYAWVVVKNRTIDHARARGRRPTVVDEAAFETAALRNAVDPIGELSESLHIYTAIQALPERQHDVIVLQYCLGYSTQETADILGVTPAGVRSITRYARHRLQRALGLEKEEQ</sequence>
<dbReference type="Gene3D" id="1.10.1740.10">
    <property type="match status" value="1"/>
</dbReference>
<evidence type="ECO:0000313" key="8">
    <source>
        <dbReference type="EMBL" id="GFE07233.1"/>
    </source>
</evidence>
<evidence type="ECO:0000256" key="2">
    <source>
        <dbReference type="ARBA" id="ARBA00023015"/>
    </source>
</evidence>
<dbReference type="InterPro" id="IPR013325">
    <property type="entry name" value="RNA_pol_sigma_r2"/>
</dbReference>
<reference evidence="8 9" key="1">
    <citation type="submission" date="2019-12" db="EMBL/GenBank/DDBJ databases">
        <title>Whole genome shotgun sequence of Streptomyces caniferus NBRC 15389.</title>
        <authorList>
            <person name="Ichikawa N."/>
            <person name="Kimura A."/>
            <person name="Kitahashi Y."/>
            <person name="Komaki H."/>
            <person name="Tamura T."/>
        </authorList>
    </citation>
    <scope>NUCLEOTIDE SEQUENCE [LARGE SCALE GENOMIC DNA]</scope>
    <source>
        <strain evidence="8 9">NBRC 15389</strain>
    </source>
</reference>
<dbReference type="GO" id="GO:0003677">
    <property type="term" value="F:DNA binding"/>
    <property type="evidence" value="ECO:0007669"/>
    <property type="project" value="UniProtKB-KW"/>
</dbReference>
<keyword evidence="5" id="KW-0804">Transcription</keyword>
<dbReference type="Proteomes" id="UP000435837">
    <property type="component" value="Unassembled WGS sequence"/>
</dbReference>
<accession>A0A640S6X3</accession>
<evidence type="ECO:0000256" key="3">
    <source>
        <dbReference type="ARBA" id="ARBA00023082"/>
    </source>
</evidence>
<dbReference type="GO" id="GO:0016987">
    <property type="term" value="F:sigma factor activity"/>
    <property type="evidence" value="ECO:0007669"/>
    <property type="project" value="UniProtKB-KW"/>
</dbReference>
<dbReference type="InterPro" id="IPR039425">
    <property type="entry name" value="RNA_pol_sigma-70-like"/>
</dbReference>
<dbReference type="SUPFAM" id="SSF88659">
    <property type="entry name" value="Sigma3 and sigma4 domains of RNA polymerase sigma factors"/>
    <property type="match status" value="1"/>
</dbReference>
<dbReference type="EMBL" id="BLIN01000005">
    <property type="protein sequence ID" value="GFE07233.1"/>
    <property type="molecule type" value="Genomic_DNA"/>
</dbReference>
<dbReference type="PANTHER" id="PTHR43133">
    <property type="entry name" value="RNA POLYMERASE ECF-TYPE SIGMA FACTO"/>
    <property type="match status" value="1"/>
</dbReference>
<dbReference type="Pfam" id="PF08281">
    <property type="entry name" value="Sigma70_r4_2"/>
    <property type="match status" value="1"/>
</dbReference>
<evidence type="ECO:0000259" key="6">
    <source>
        <dbReference type="Pfam" id="PF04542"/>
    </source>
</evidence>
<keyword evidence="3" id="KW-0731">Sigma factor</keyword>
<proteinExistence type="inferred from homology"/>
<gene>
    <name evidence="8" type="ORF">Scani_35010</name>
</gene>
<dbReference type="AlphaFoldDB" id="A0A640S6X3"/>
<comment type="similarity">
    <text evidence="1">Belongs to the sigma-70 factor family. ECF subfamily.</text>
</comment>
<evidence type="ECO:0000259" key="7">
    <source>
        <dbReference type="Pfam" id="PF08281"/>
    </source>
</evidence>
<dbReference type="InterPro" id="IPR013249">
    <property type="entry name" value="RNA_pol_sigma70_r4_t2"/>
</dbReference>